<evidence type="ECO:0000313" key="2">
    <source>
        <dbReference type="Proteomes" id="UP001303046"/>
    </source>
</evidence>
<proteinExistence type="predicted"/>
<protein>
    <submittedName>
        <fullName evidence="1">Uncharacterized protein</fullName>
    </submittedName>
</protein>
<evidence type="ECO:0000313" key="1">
    <source>
        <dbReference type="EMBL" id="KAK6757502.1"/>
    </source>
</evidence>
<comment type="caution">
    <text evidence="1">The sequence shown here is derived from an EMBL/GenBank/DDBJ whole genome shotgun (WGS) entry which is preliminary data.</text>
</comment>
<sequence length="103" mass="12029">MSTTTAGPTLQVHFHEDMLDLSQVASHRLRDHAAGLINCYSPHHDVRIRDSGRHHYSTLYSGGENRLSGRKLVRRLLGYFWVYYNEDPYAEIDVVYRRMTHGR</sequence>
<organism evidence="1 2">
    <name type="scientific">Necator americanus</name>
    <name type="common">Human hookworm</name>
    <dbReference type="NCBI Taxonomy" id="51031"/>
    <lineage>
        <taxon>Eukaryota</taxon>
        <taxon>Metazoa</taxon>
        <taxon>Ecdysozoa</taxon>
        <taxon>Nematoda</taxon>
        <taxon>Chromadorea</taxon>
        <taxon>Rhabditida</taxon>
        <taxon>Rhabditina</taxon>
        <taxon>Rhabditomorpha</taxon>
        <taxon>Strongyloidea</taxon>
        <taxon>Ancylostomatidae</taxon>
        <taxon>Bunostominae</taxon>
        <taxon>Necator</taxon>
    </lineage>
</organism>
<gene>
    <name evidence="1" type="primary">Necator_chrV.g20160</name>
    <name evidence="1" type="ORF">RB195_015368</name>
</gene>
<dbReference type="Proteomes" id="UP001303046">
    <property type="component" value="Unassembled WGS sequence"/>
</dbReference>
<keyword evidence="2" id="KW-1185">Reference proteome</keyword>
<accession>A0ABR1E483</accession>
<dbReference type="EMBL" id="JAVFWL010000005">
    <property type="protein sequence ID" value="KAK6757502.1"/>
    <property type="molecule type" value="Genomic_DNA"/>
</dbReference>
<reference evidence="1 2" key="1">
    <citation type="submission" date="2023-08" db="EMBL/GenBank/DDBJ databases">
        <title>A Necator americanus chromosomal reference genome.</title>
        <authorList>
            <person name="Ilik V."/>
            <person name="Petrzelkova K.J."/>
            <person name="Pardy F."/>
            <person name="Fuh T."/>
            <person name="Niatou-Singa F.S."/>
            <person name="Gouil Q."/>
            <person name="Baker L."/>
            <person name="Ritchie M.E."/>
            <person name="Jex A.R."/>
            <person name="Gazzola D."/>
            <person name="Li H."/>
            <person name="Toshio Fujiwara R."/>
            <person name="Zhan B."/>
            <person name="Aroian R.V."/>
            <person name="Pafco B."/>
            <person name="Schwarz E.M."/>
        </authorList>
    </citation>
    <scope>NUCLEOTIDE SEQUENCE [LARGE SCALE GENOMIC DNA]</scope>
    <source>
        <strain evidence="1 2">Aroian</strain>
        <tissue evidence="1">Whole animal</tissue>
    </source>
</reference>
<name>A0ABR1E483_NECAM</name>